<sequence length="104" mass="11886">MTFERSWTIDTNPAAQCRWRQRAQHVTPLATAYAKLSDSDQFPFADQFASALQSLDGFVDKTDLSSAVTGQIGHRDRTNRSPLAEFENDRHEAWLMSFQVKHPM</sequence>
<comment type="caution">
    <text evidence="1">The sequence shown here is derived from an EMBL/GenBank/DDBJ whole genome shotgun (WGS) entry which is preliminary data.</text>
</comment>
<dbReference type="EMBL" id="JACVVK020000155">
    <property type="protein sequence ID" value="KAK7488055.1"/>
    <property type="molecule type" value="Genomic_DNA"/>
</dbReference>
<evidence type="ECO:0000313" key="1">
    <source>
        <dbReference type="EMBL" id="KAK7488055.1"/>
    </source>
</evidence>
<name>A0ABD0KLI6_9CAEN</name>
<accession>A0ABD0KLI6</accession>
<evidence type="ECO:0000313" key="2">
    <source>
        <dbReference type="Proteomes" id="UP001519460"/>
    </source>
</evidence>
<keyword evidence="2" id="KW-1185">Reference proteome</keyword>
<protein>
    <submittedName>
        <fullName evidence="1">Uncharacterized protein</fullName>
    </submittedName>
</protein>
<dbReference type="AlphaFoldDB" id="A0ABD0KLI6"/>
<reference evidence="1 2" key="1">
    <citation type="journal article" date="2023" name="Sci. Data">
        <title>Genome assembly of the Korean intertidal mud-creeper Batillaria attramentaria.</title>
        <authorList>
            <person name="Patra A.K."/>
            <person name="Ho P.T."/>
            <person name="Jun S."/>
            <person name="Lee S.J."/>
            <person name="Kim Y."/>
            <person name="Won Y.J."/>
        </authorList>
    </citation>
    <scope>NUCLEOTIDE SEQUENCE [LARGE SCALE GENOMIC DNA]</scope>
    <source>
        <strain evidence="1">Wonlab-2016</strain>
    </source>
</reference>
<gene>
    <name evidence="1" type="ORF">BaRGS_00020646</name>
</gene>
<dbReference type="Proteomes" id="UP001519460">
    <property type="component" value="Unassembled WGS sequence"/>
</dbReference>
<proteinExistence type="predicted"/>
<organism evidence="1 2">
    <name type="scientific">Batillaria attramentaria</name>
    <dbReference type="NCBI Taxonomy" id="370345"/>
    <lineage>
        <taxon>Eukaryota</taxon>
        <taxon>Metazoa</taxon>
        <taxon>Spiralia</taxon>
        <taxon>Lophotrochozoa</taxon>
        <taxon>Mollusca</taxon>
        <taxon>Gastropoda</taxon>
        <taxon>Caenogastropoda</taxon>
        <taxon>Sorbeoconcha</taxon>
        <taxon>Cerithioidea</taxon>
        <taxon>Batillariidae</taxon>
        <taxon>Batillaria</taxon>
    </lineage>
</organism>